<dbReference type="PANTHER" id="PTHR44379:SF5">
    <property type="entry name" value="OXIDOREDUCTASE WITH IRON-SULFUR SUBUNIT"/>
    <property type="match status" value="1"/>
</dbReference>
<dbReference type="RefSeq" id="WP_269152985.1">
    <property type="nucleotide sequence ID" value="NZ_BPQH01000003.1"/>
</dbReference>
<evidence type="ECO:0000313" key="8">
    <source>
        <dbReference type="Proteomes" id="UP001055167"/>
    </source>
</evidence>
<reference evidence="7" key="1">
    <citation type="journal article" date="2021" name="Front. Microbiol.">
        <title>Comprehensive Comparative Genomics and Phenotyping of Methylobacterium Species.</title>
        <authorList>
            <person name="Alessa O."/>
            <person name="Ogura Y."/>
            <person name="Fujitani Y."/>
            <person name="Takami H."/>
            <person name="Hayashi T."/>
            <person name="Sahin N."/>
            <person name="Tani A."/>
        </authorList>
    </citation>
    <scope>NUCLEOTIDE SEQUENCE</scope>
    <source>
        <strain evidence="7">KCTC 52305</strain>
    </source>
</reference>
<dbReference type="InterPro" id="IPR002888">
    <property type="entry name" value="2Fe-2S-bd"/>
</dbReference>
<dbReference type="SUPFAM" id="SSF54292">
    <property type="entry name" value="2Fe-2S ferredoxin-like"/>
    <property type="match status" value="1"/>
</dbReference>
<dbReference type="InterPro" id="IPR012675">
    <property type="entry name" value="Beta-grasp_dom_sf"/>
</dbReference>
<organism evidence="7 8">
    <name type="scientific">Methylobacterium crusticola</name>
    <dbReference type="NCBI Taxonomy" id="1697972"/>
    <lineage>
        <taxon>Bacteria</taxon>
        <taxon>Pseudomonadati</taxon>
        <taxon>Pseudomonadota</taxon>
        <taxon>Alphaproteobacteria</taxon>
        <taxon>Hyphomicrobiales</taxon>
        <taxon>Methylobacteriaceae</taxon>
        <taxon>Methylobacterium</taxon>
    </lineage>
</organism>
<evidence type="ECO:0000313" key="7">
    <source>
        <dbReference type="EMBL" id="GJD48669.1"/>
    </source>
</evidence>
<proteinExistence type="predicted"/>
<keyword evidence="8" id="KW-1185">Reference proteome</keyword>
<name>A0ABQ4QUQ0_9HYPH</name>
<keyword evidence="1" id="KW-0001">2Fe-2S</keyword>
<keyword evidence="3" id="KW-0560">Oxidoreductase</keyword>
<comment type="caution">
    <text evidence="7">The sequence shown here is derived from an EMBL/GenBank/DDBJ whole genome shotgun (WGS) entry which is preliminary data.</text>
</comment>
<evidence type="ECO:0000256" key="1">
    <source>
        <dbReference type="ARBA" id="ARBA00022714"/>
    </source>
</evidence>
<dbReference type="CDD" id="cd00207">
    <property type="entry name" value="fer2"/>
    <property type="match status" value="1"/>
</dbReference>
<protein>
    <submittedName>
        <fullName evidence="7">Caffeine dehydrogenase subunit gamma</fullName>
    </submittedName>
</protein>
<evidence type="ECO:0000256" key="5">
    <source>
        <dbReference type="ARBA" id="ARBA00023014"/>
    </source>
</evidence>
<dbReference type="InterPro" id="IPR001041">
    <property type="entry name" value="2Fe-2S_ferredoxin-type"/>
</dbReference>
<dbReference type="Gene3D" id="3.10.20.30">
    <property type="match status" value="1"/>
</dbReference>
<evidence type="ECO:0000256" key="2">
    <source>
        <dbReference type="ARBA" id="ARBA00022723"/>
    </source>
</evidence>
<dbReference type="PANTHER" id="PTHR44379">
    <property type="entry name" value="OXIDOREDUCTASE WITH IRON-SULFUR SUBUNIT"/>
    <property type="match status" value="1"/>
</dbReference>
<dbReference type="Pfam" id="PF01799">
    <property type="entry name" value="Fer2_2"/>
    <property type="match status" value="1"/>
</dbReference>
<dbReference type="SUPFAM" id="SSF47741">
    <property type="entry name" value="CO dehydrogenase ISP C-domain like"/>
    <property type="match status" value="1"/>
</dbReference>
<dbReference type="PROSITE" id="PS51085">
    <property type="entry name" value="2FE2S_FER_2"/>
    <property type="match status" value="1"/>
</dbReference>
<keyword evidence="5" id="KW-0411">Iron-sulfur</keyword>
<dbReference type="InterPro" id="IPR036010">
    <property type="entry name" value="2Fe-2S_ferredoxin-like_sf"/>
</dbReference>
<feature type="domain" description="2Fe-2S ferredoxin-type" evidence="6">
    <location>
        <begin position="5"/>
        <end position="81"/>
    </location>
</feature>
<keyword evidence="2" id="KW-0479">Metal-binding</keyword>
<dbReference type="PROSITE" id="PS00197">
    <property type="entry name" value="2FE2S_FER_1"/>
    <property type="match status" value="1"/>
</dbReference>
<dbReference type="Pfam" id="PF00111">
    <property type="entry name" value="Fer2"/>
    <property type="match status" value="1"/>
</dbReference>
<dbReference type="InterPro" id="IPR006058">
    <property type="entry name" value="2Fe2S_fd_BS"/>
</dbReference>
<evidence type="ECO:0000256" key="3">
    <source>
        <dbReference type="ARBA" id="ARBA00023002"/>
    </source>
</evidence>
<dbReference type="InterPro" id="IPR036884">
    <property type="entry name" value="2Fe-2S-bd_dom_sf"/>
</dbReference>
<accession>A0ABQ4QUQ0</accession>
<gene>
    <name evidence="7" type="primary">cdhC_2</name>
    <name evidence="7" type="ORF">OPKNFCMD_1392</name>
</gene>
<evidence type="ECO:0000259" key="6">
    <source>
        <dbReference type="PROSITE" id="PS51085"/>
    </source>
</evidence>
<dbReference type="InterPro" id="IPR051452">
    <property type="entry name" value="Diverse_Oxidoreductases"/>
</dbReference>
<keyword evidence="4" id="KW-0408">Iron</keyword>
<reference evidence="7" key="2">
    <citation type="submission" date="2021-08" db="EMBL/GenBank/DDBJ databases">
        <authorList>
            <person name="Tani A."/>
            <person name="Ola A."/>
            <person name="Ogura Y."/>
            <person name="Katsura K."/>
            <person name="Hayashi T."/>
        </authorList>
    </citation>
    <scope>NUCLEOTIDE SEQUENCE</scope>
    <source>
        <strain evidence="7">KCTC 52305</strain>
    </source>
</reference>
<evidence type="ECO:0000256" key="4">
    <source>
        <dbReference type="ARBA" id="ARBA00023004"/>
    </source>
</evidence>
<dbReference type="Proteomes" id="UP001055167">
    <property type="component" value="Unassembled WGS sequence"/>
</dbReference>
<sequence length="177" mass="18387">MTERRSMRLTVNGAVRTAQVEPRLNLADLLRHEFGLTGTHVGCEHGVCGACTVLLDGATARSCLTFAVQADGCAVTTIEGVADPDGALHPIQAALARHHGLQCGYCTPGIVMTLLELQHDLDGAPIDEPALRRAFAGNLCRCTGYQGIVDAALSVLNAGAAEPCPSPRPDPAGKGHA</sequence>
<dbReference type="EMBL" id="BPQH01000003">
    <property type="protein sequence ID" value="GJD48669.1"/>
    <property type="molecule type" value="Genomic_DNA"/>
</dbReference>
<dbReference type="Gene3D" id="1.10.150.120">
    <property type="entry name" value="[2Fe-2S]-binding domain"/>
    <property type="match status" value="1"/>
</dbReference>